<dbReference type="GO" id="GO:0000156">
    <property type="term" value="F:phosphorelay response regulator activity"/>
    <property type="evidence" value="ECO:0007669"/>
    <property type="project" value="TreeGrafter"/>
</dbReference>
<dbReference type="GO" id="GO:0032993">
    <property type="term" value="C:protein-DNA complex"/>
    <property type="evidence" value="ECO:0007669"/>
    <property type="project" value="TreeGrafter"/>
</dbReference>
<name>A0A926DU85_9FIRM</name>
<evidence type="ECO:0000313" key="13">
    <source>
        <dbReference type="Proteomes" id="UP000657006"/>
    </source>
</evidence>
<reference evidence="12" key="1">
    <citation type="submission" date="2020-08" db="EMBL/GenBank/DDBJ databases">
        <title>Genome public.</title>
        <authorList>
            <person name="Liu C."/>
            <person name="Sun Q."/>
        </authorList>
    </citation>
    <scope>NUCLEOTIDE SEQUENCE</scope>
    <source>
        <strain evidence="12">NSJ-32</strain>
    </source>
</reference>
<evidence type="ECO:0000256" key="6">
    <source>
        <dbReference type="ARBA" id="ARBA00023163"/>
    </source>
</evidence>
<dbReference type="EMBL" id="JACRSQ010000031">
    <property type="protein sequence ID" value="MBC8544786.1"/>
    <property type="molecule type" value="Genomic_DNA"/>
</dbReference>
<dbReference type="GO" id="GO:0006355">
    <property type="term" value="P:regulation of DNA-templated transcription"/>
    <property type="evidence" value="ECO:0007669"/>
    <property type="project" value="InterPro"/>
</dbReference>
<dbReference type="PANTHER" id="PTHR48111:SF1">
    <property type="entry name" value="TWO-COMPONENT RESPONSE REGULATOR ORR33"/>
    <property type="match status" value="1"/>
</dbReference>
<evidence type="ECO:0000256" key="2">
    <source>
        <dbReference type="ARBA" id="ARBA00022553"/>
    </source>
</evidence>
<feature type="domain" description="OmpR/PhoB-type" evidence="11">
    <location>
        <begin position="124"/>
        <end position="222"/>
    </location>
</feature>
<dbReference type="Proteomes" id="UP000657006">
    <property type="component" value="Unassembled WGS sequence"/>
</dbReference>
<evidence type="ECO:0000256" key="7">
    <source>
        <dbReference type="ARBA" id="ARBA00024867"/>
    </source>
</evidence>
<evidence type="ECO:0000256" key="8">
    <source>
        <dbReference type="PROSITE-ProRule" id="PRU00169"/>
    </source>
</evidence>
<evidence type="ECO:0000259" key="10">
    <source>
        <dbReference type="PROSITE" id="PS50110"/>
    </source>
</evidence>
<feature type="domain" description="Response regulatory" evidence="10">
    <location>
        <begin position="2"/>
        <end position="116"/>
    </location>
</feature>
<keyword evidence="13" id="KW-1185">Reference proteome</keyword>
<keyword evidence="6" id="KW-0804">Transcription</keyword>
<dbReference type="GO" id="GO:0005829">
    <property type="term" value="C:cytosol"/>
    <property type="evidence" value="ECO:0007669"/>
    <property type="project" value="TreeGrafter"/>
</dbReference>
<keyword evidence="4" id="KW-0805">Transcription regulation</keyword>
<dbReference type="SMART" id="SM00862">
    <property type="entry name" value="Trans_reg_C"/>
    <property type="match status" value="1"/>
</dbReference>
<evidence type="ECO:0000256" key="5">
    <source>
        <dbReference type="ARBA" id="ARBA00023125"/>
    </source>
</evidence>
<evidence type="ECO:0000256" key="4">
    <source>
        <dbReference type="ARBA" id="ARBA00023015"/>
    </source>
</evidence>
<evidence type="ECO:0000256" key="9">
    <source>
        <dbReference type="PROSITE-ProRule" id="PRU01091"/>
    </source>
</evidence>
<protein>
    <recommendedName>
        <fullName evidence="1">Stage 0 sporulation protein A homolog</fullName>
    </recommendedName>
</protein>
<organism evidence="12 13">
    <name type="scientific">Bianquea renquensis</name>
    <dbReference type="NCBI Taxonomy" id="2763661"/>
    <lineage>
        <taxon>Bacteria</taxon>
        <taxon>Bacillati</taxon>
        <taxon>Bacillota</taxon>
        <taxon>Clostridia</taxon>
        <taxon>Eubacteriales</taxon>
        <taxon>Bianqueaceae</taxon>
        <taxon>Bianquea</taxon>
    </lineage>
</organism>
<evidence type="ECO:0000256" key="3">
    <source>
        <dbReference type="ARBA" id="ARBA00023012"/>
    </source>
</evidence>
<dbReference type="InterPro" id="IPR036388">
    <property type="entry name" value="WH-like_DNA-bd_sf"/>
</dbReference>
<dbReference type="Gene3D" id="6.10.250.690">
    <property type="match status" value="1"/>
</dbReference>
<dbReference type="Gene3D" id="1.10.10.10">
    <property type="entry name" value="Winged helix-like DNA-binding domain superfamily/Winged helix DNA-binding domain"/>
    <property type="match status" value="1"/>
</dbReference>
<keyword evidence="2 8" id="KW-0597">Phosphoprotein</keyword>
<dbReference type="CDD" id="cd00383">
    <property type="entry name" value="trans_reg_C"/>
    <property type="match status" value="1"/>
</dbReference>
<dbReference type="GO" id="GO:0000976">
    <property type="term" value="F:transcription cis-regulatory region binding"/>
    <property type="evidence" value="ECO:0007669"/>
    <property type="project" value="TreeGrafter"/>
</dbReference>
<proteinExistence type="predicted"/>
<evidence type="ECO:0000313" key="12">
    <source>
        <dbReference type="EMBL" id="MBC8544786.1"/>
    </source>
</evidence>
<dbReference type="InterPro" id="IPR011006">
    <property type="entry name" value="CheY-like_superfamily"/>
</dbReference>
<dbReference type="Pfam" id="PF00072">
    <property type="entry name" value="Response_reg"/>
    <property type="match status" value="1"/>
</dbReference>
<dbReference type="Gene3D" id="3.40.50.2300">
    <property type="match status" value="1"/>
</dbReference>
<feature type="modified residue" description="4-aspartylphosphate" evidence="8">
    <location>
        <position position="51"/>
    </location>
</feature>
<dbReference type="PANTHER" id="PTHR48111">
    <property type="entry name" value="REGULATOR OF RPOS"/>
    <property type="match status" value="1"/>
</dbReference>
<keyword evidence="5 9" id="KW-0238">DNA-binding</keyword>
<dbReference type="SMART" id="SM00448">
    <property type="entry name" value="REC"/>
    <property type="match status" value="1"/>
</dbReference>
<sequence length="224" mass="25588">MKLLYAEDEISMSEAVVDILTYHHYSVDPVYDGKEALAYARVEQYDGIILDVMMPKINGLDVLRQLRSEGCKTPILLLTAKAEVEDRIQGLDLGADDYLPKPFHMGELLARVRAMLRRREEFTPDILQCGNISLNLQNFELSGSGRSFTLPKLEFKMMELLMLNQGIYLSSEDLLVKVWGYDTNAEIGIVWVYISYLRKRLTALNANIEIRAKRNIGYMLEAMA</sequence>
<dbReference type="InterPro" id="IPR039420">
    <property type="entry name" value="WalR-like"/>
</dbReference>
<dbReference type="PROSITE" id="PS51755">
    <property type="entry name" value="OMPR_PHOB"/>
    <property type="match status" value="1"/>
</dbReference>
<keyword evidence="3" id="KW-0902">Two-component regulatory system</keyword>
<feature type="DNA-binding region" description="OmpR/PhoB-type" evidence="9">
    <location>
        <begin position="124"/>
        <end position="222"/>
    </location>
</feature>
<dbReference type="InterPro" id="IPR001789">
    <property type="entry name" value="Sig_transdc_resp-reg_receiver"/>
</dbReference>
<dbReference type="Pfam" id="PF00486">
    <property type="entry name" value="Trans_reg_C"/>
    <property type="match status" value="1"/>
</dbReference>
<dbReference type="InterPro" id="IPR001867">
    <property type="entry name" value="OmpR/PhoB-type_DNA-bd"/>
</dbReference>
<dbReference type="PROSITE" id="PS50110">
    <property type="entry name" value="RESPONSE_REGULATORY"/>
    <property type="match status" value="1"/>
</dbReference>
<dbReference type="AlphaFoldDB" id="A0A926DU85"/>
<gene>
    <name evidence="12" type="ORF">H8730_14655</name>
</gene>
<evidence type="ECO:0000259" key="11">
    <source>
        <dbReference type="PROSITE" id="PS51755"/>
    </source>
</evidence>
<dbReference type="RefSeq" id="WP_177720222.1">
    <property type="nucleotide sequence ID" value="NZ_JACRSQ010000031.1"/>
</dbReference>
<accession>A0A926DU85</accession>
<dbReference type="SUPFAM" id="SSF52172">
    <property type="entry name" value="CheY-like"/>
    <property type="match status" value="1"/>
</dbReference>
<comment type="caution">
    <text evidence="12">The sequence shown here is derived from an EMBL/GenBank/DDBJ whole genome shotgun (WGS) entry which is preliminary data.</text>
</comment>
<comment type="function">
    <text evidence="7">May play the central regulatory role in sporulation. It may be an element of the effector pathway responsible for the activation of sporulation genes in response to nutritional stress. Spo0A may act in concert with spo0H (a sigma factor) to control the expression of some genes that are critical to the sporulation process.</text>
</comment>
<evidence type="ECO:0000256" key="1">
    <source>
        <dbReference type="ARBA" id="ARBA00018672"/>
    </source>
</evidence>